<evidence type="ECO:0000256" key="1">
    <source>
        <dbReference type="SAM" id="MobiDB-lite"/>
    </source>
</evidence>
<dbReference type="RefSeq" id="WP_274266402.1">
    <property type="nucleotide sequence ID" value="NZ_CP117880.1"/>
</dbReference>
<feature type="region of interest" description="Disordered" evidence="1">
    <location>
        <begin position="126"/>
        <end position="163"/>
    </location>
</feature>
<feature type="domain" description="YokE-like PH" evidence="3">
    <location>
        <begin position="30"/>
        <end position="124"/>
    </location>
</feature>
<proteinExistence type="predicted"/>
<dbReference type="InterPro" id="IPR039519">
    <property type="entry name" value="YokE-like_PH"/>
</dbReference>
<dbReference type="Pfam" id="PF14470">
    <property type="entry name" value="bPH_3"/>
    <property type="match status" value="1"/>
</dbReference>
<keyword evidence="5" id="KW-1185">Reference proteome</keyword>
<dbReference type="Proteomes" id="UP001221558">
    <property type="component" value="Chromosome"/>
</dbReference>
<dbReference type="Pfam" id="PF09851">
    <property type="entry name" value="SHOCT"/>
    <property type="match status" value="1"/>
</dbReference>
<evidence type="ECO:0000259" key="2">
    <source>
        <dbReference type="Pfam" id="PF09851"/>
    </source>
</evidence>
<name>A0ABY7WHC5_9SPHI</name>
<dbReference type="EMBL" id="CP117880">
    <property type="protein sequence ID" value="WDF67675.1"/>
    <property type="molecule type" value="Genomic_DNA"/>
</dbReference>
<evidence type="ECO:0000259" key="3">
    <source>
        <dbReference type="Pfam" id="PF14470"/>
    </source>
</evidence>
<feature type="domain" description="SHOCT" evidence="2">
    <location>
        <begin position="173"/>
        <end position="200"/>
    </location>
</feature>
<accession>A0ABY7WHC5</accession>
<protein>
    <submittedName>
        <fullName evidence="4">PH domain-containing protein</fullName>
    </submittedName>
</protein>
<gene>
    <name evidence="4" type="ORF">PQ465_15345</name>
</gene>
<evidence type="ECO:0000313" key="4">
    <source>
        <dbReference type="EMBL" id="WDF67675.1"/>
    </source>
</evidence>
<dbReference type="InterPro" id="IPR018649">
    <property type="entry name" value="SHOCT"/>
</dbReference>
<organism evidence="4 5">
    <name type="scientific">Sphingobacterium oryzagri</name>
    <dbReference type="NCBI Taxonomy" id="3025669"/>
    <lineage>
        <taxon>Bacteria</taxon>
        <taxon>Pseudomonadati</taxon>
        <taxon>Bacteroidota</taxon>
        <taxon>Sphingobacteriia</taxon>
        <taxon>Sphingobacteriales</taxon>
        <taxon>Sphingobacteriaceae</taxon>
        <taxon>Sphingobacterium</taxon>
    </lineage>
</organism>
<sequence>MLSLKELISEEQDPNVIEKILPKVKEFCTSTEEIKYIAIQKKTIGINFSPDCVVLTDRRIILIRPKTFGWSLDFRDYAWIDVADVHLREGIFGAEITVRTTRGQTDSMSDIPKAQGRRLYRFAQEMEERKRDERRQRDLEDRRASAGGGILINTPSPSLPTVPLPSNVDDPIEKLSQLKAMLDRGLITEVEYEKKKEDILSKM</sequence>
<evidence type="ECO:0000313" key="5">
    <source>
        <dbReference type="Proteomes" id="UP001221558"/>
    </source>
</evidence>
<feature type="compositionally biased region" description="Basic and acidic residues" evidence="1">
    <location>
        <begin position="126"/>
        <end position="144"/>
    </location>
</feature>
<reference evidence="4 5" key="1">
    <citation type="submission" date="2023-02" db="EMBL/GenBank/DDBJ databases">
        <title>Genome sequence of Sphingobacterium sp. KACC 22765.</title>
        <authorList>
            <person name="Kim S."/>
            <person name="Heo J."/>
            <person name="Kwon S.-W."/>
        </authorList>
    </citation>
    <scope>NUCLEOTIDE SEQUENCE [LARGE SCALE GENOMIC DNA]</scope>
    <source>
        <strain evidence="4 5">KACC 22765</strain>
    </source>
</reference>